<dbReference type="EMBL" id="CAIIXF020000005">
    <property type="protein sequence ID" value="CAH1783628.1"/>
    <property type="molecule type" value="Genomic_DNA"/>
</dbReference>
<feature type="region of interest" description="Disordered" evidence="1">
    <location>
        <begin position="113"/>
        <end position="136"/>
    </location>
</feature>
<feature type="region of interest" description="Disordered" evidence="1">
    <location>
        <begin position="1"/>
        <end position="65"/>
    </location>
</feature>
<feature type="compositionally biased region" description="Polar residues" evidence="1">
    <location>
        <begin position="119"/>
        <end position="128"/>
    </location>
</feature>
<comment type="caution">
    <text evidence="2">The sequence shown here is derived from an EMBL/GenBank/DDBJ whole genome shotgun (WGS) entry which is preliminary data.</text>
</comment>
<dbReference type="Proteomes" id="UP000749559">
    <property type="component" value="Unassembled WGS sequence"/>
</dbReference>
<feature type="region of interest" description="Disordered" evidence="1">
    <location>
        <begin position="291"/>
        <end position="314"/>
    </location>
</feature>
<feature type="compositionally biased region" description="Basic and acidic residues" evidence="1">
    <location>
        <begin position="54"/>
        <end position="64"/>
    </location>
</feature>
<proteinExistence type="predicted"/>
<evidence type="ECO:0000313" key="3">
    <source>
        <dbReference type="Proteomes" id="UP000749559"/>
    </source>
</evidence>
<reference evidence="2" key="1">
    <citation type="submission" date="2022-03" db="EMBL/GenBank/DDBJ databases">
        <authorList>
            <person name="Martin C."/>
        </authorList>
    </citation>
    <scope>NUCLEOTIDE SEQUENCE</scope>
</reference>
<gene>
    <name evidence="2" type="ORF">OFUS_LOCUS9951</name>
</gene>
<protein>
    <submittedName>
        <fullName evidence="2">Uncharacterized protein</fullName>
    </submittedName>
</protein>
<organism evidence="2 3">
    <name type="scientific">Owenia fusiformis</name>
    <name type="common">Polychaete worm</name>
    <dbReference type="NCBI Taxonomy" id="6347"/>
    <lineage>
        <taxon>Eukaryota</taxon>
        <taxon>Metazoa</taxon>
        <taxon>Spiralia</taxon>
        <taxon>Lophotrochozoa</taxon>
        <taxon>Annelida</taxon>
        <taxon>Polychaeta</taxon>
        <taxon>Sedentaria</taxon>
        <taxon>Canalipalpata</taxon>
        <taxon>Sabellida</taxon>
        <taxon>Oweniida</taxon>
        <taxon>Oweniidae</taxon>
        <taxon>Owenia</taxon>
    </lineage>
</organism>
<evidence type="ECO:0000313" key="2">
    <source>
        <dbReference type="EMBL" id="CAH1783628.1"/>
    </source>
</evidence>
<accession>A0A8J1XH10</accession>
<dbReference type="AlphaFoldDB" id="A0A8J1XH10"/>
<keyword evidence="3" id="KW-1185">Reference proteome</keyword>
<feature type="region of interest" description="Disordered" evidence="1">
    <location>
        <begin position="377"/>
        <end position="396"/>
    </location>
</feature>
<feature type="compositionally biased region" description="Polar residues" evidence="1">
    <location>
        <begin position="291"/>
        <end position="310"/>
    </location>
</feature>
<evidence type="ECO:0000256" key="1">
    <source>
        <dbReference type="SAM" id="MobiDB-lite"/>
    </source>
</evidence>
<sequence length="484" mass="54733">MAKAIDQSAIKSSKETNNWNIGHSVKTGNSQNDVGEYVSDNPSNKKKRKRKSKSKSEGMLDRLRGSLKVRSNMLKKVKKSNNLEYQSGNDCLQGDTDTEESQLETLHEDFSLNAPTAPKSFNSTMNTKFNRRPSLAGSRRISMRSVSDSDITSIGEDSVFRPELPFLNRKASIRTTLNKMGYDIKPKKAPTVEKELTNDELEIIDRGIEDFTGLRKQSLNSRMIMRTQLKGGRSKLDPVNKTKSQVLTLETINSADDLESLNKRAKLPNISQQHTMINQSFESTLQGRLSRQQSVPKEIGTSSTESTFTGRLSRKDSLVRRTSVSSLVSSQGSEDHRYSIGRRSSIIGKDPTGGRRKSVKEVFSHVTAANTITSMMSRRRGSKESQDANNQEGNLLRRRSSVRLANVLGSMNKKRIDRKASVSDGLVGIVQTKHEMARRKRRIQLGLKFKRIARFLLKFLRLCTEFHERMKRDESMREAIRTEK</sequence>
<feature type="compositionally biased region" description="Basic residues" evidence="1">
    <location>
        <begin position="44"/>
        <end position="53"/>
    </location>
</feature>
<feature type="compositionally biased region" description="Polar residues" evidence="1">
    <location>
        <begin position="9"/>
        <end position="33"/>
    </location>
</feature>
<name>A0A8J1XH10_OWEFU</name>